<comment type="caution">
    <text evidence="12">The sequence shown here is derived from an EMBL/GenBank/DDBJ whole genome shotgun (WGS) entry which is preliminary data.</text>
</comment>
<keyword evidence="13" id="KW-1185">Reference proteome</keyword>
<keyword evidence="5 8" id="KW-0694">RNA-binding</keyword>
<dbReference type="PROSITE" id="PS50102">
    <property type="entry name" value="RRM"/>
    <property type="match status" value="1"/>
</dbReference>
<evidence type="ECO:0000256" key="9">
    <source>
        <dbReference type="PIRNR" id="PIRNR036424"/>
    </source>
</evidence>
<evidence type="ECO:0000256" key="6">
    <source>
        <dbReference type="ARBA" id="ARBA00022917"/>
    </source>
</evidence>
<dbReference type="PANTHER" id="PTHR14068:SF0">
    <property type="entry name" value="EUKARYOTIC TRANSLATION INITIATION FACTOR 3 SUBUNIT B"/>
    <property type="match status" value="1"/>
</dbReference>
<name>A0ABP1PSX1_9HEXA</name>
<dbReference type="HAMAP" id="MF_03001">
    <property type="entry name" value="eIF3b"/>
    <property type="match status" value="1"/>
</dbReference>
<evidence type="ECO:0000256" key="10">
    <source>
        <dbReference type="SAM" id="MobiDB-lite"/>
    </source>
</evidence>
<evidence type="ECO:0000256" key="4">
    <source>
        <dbReference type="ARBA" id="ARBA00022574"/>
    </source>
</evidence>
<dbReference type="SUPFAM" id="SSF54928">
    <property type="entry name" value="RNA-binding domain, RBD"/>
    <property type="match status" value="1"/>
</dbReference>
<comment type="subunit">
    <text evidence="7">Component of the eukaryotic translation initiation factor 3 (eIF-3) complex. The eIF-3 complex interacts with pix. Interacts with mxt.</text>
</comment>
<sequence length="714" mass="81761">MAKKKDSVDHGSTEGVKNGGDVDPDFSDPEGYVDDITDEELCGDLLRKKPRETDGVESIIVVDGLPVVGEDRLDKLKGVLRKIFGKFGNISSEYFAPGDIEGVTAAQASGNPLPTTYMFIEYENSAAALEAVKTMDSYKFDKSHTLLVNLFTDFDKYENIPENWVTPQPQPYKDPGNLWYHLLEPDSFDQYLILKIGVSKGGTAANDLLVMLNASPEPTEVLNRAGGTETIAKWSPSGTYLASFHGKGVAIWGGKDFEKINRYAHPHAELIDFSPNERYLVTFAPRAERMYDNSEVLIIWEIRTGAKKRTFSEIYKSPWPVIKWSHDDKYFAKMGPDTISVYETPSFRLQDNRSVKIAGVRDFSWSPSDNILAYWVAEDKDVPARVTLLEIPSRNEIRAKNLFNVAECRMHWQKSGDFLCVKVDRYSKVKKEKHDTKYSGLYYNFEIFHMREKQIPVDSVEIKEPIIAFAWEPIGSKFTIIHGEQNNVNTSFYGVKKGDTPTLLKKFERKRFNALFWAPQGQFIVLALLKSAEGPLEFIDTSDFTIMSTLMPEMTTDVEWDPTGRFVSACVSAWSGKVSDTGFTLLNFQGRVLRKERIDRFGNLFWRPRPPCLLSNAQIKDIKKNLKKYSPQFETKDRLRLSKASKEMLQKRQDILDAWSDYRRKKEDDYSQQKKQRMLLRNNVDTDELDSDKSQMHEETIDVLIREDIVPIEE</sequence>
<dbReference type="InterPro" id="IPR000504">
    <property type="entry name" value="RRM_dom"/>
</dbReference>
<dbReference type="Pfam" id="PF08662">
    <property type="entry name" value="eIF2A"/>
    <property type="match status" value="1"/>
</dbReference>
<feature type="domain" description="RRM" evidence="11">
    <location>
        <begin position="58"/>
        <end position="153"/>
    </location>
</feature>
<dbReference type="SUPFAM" id="SSF69322">
    <property type="entry name" value="Tricorn protease domain 2"/>
    <property type="match status" value="1"/>
</dbReference>
<dbReference type="PANTHER" id="PTHR14068">
    <property type="entry name" value="EUKARYOTIC TRANSLATION INITIATION FACTOR 3 EIF3 -RELATED"/>
    <property type="match status" value="1"/>
</dbReference>
<comment type="function">
    <text evidence="9">Component of the eukaryotic translation initiation factor 3 (eIF-3) complex, which is involved in protein synthesis and, together with other initiation factors, stimulates binding of mRNA and methionyl-tRNAi to the 40S ribosome.</text>
</comment>
<evidence type="ECO:0000313" key="13">
    <source>
        <dbReference type="Proteomes" id="UP001642540"/>
    </source>
</evidence>
<dbReference type="Gene3D" id="3.30.70.330">
    <property type="match status" value="1"/>
</dbReference>
<comment type="similarity">
    <text evidence="8 9">Belongs to the eIF-3 subunit B family.</text>
</comment>
<keyword evidence="3 8" id="KW-0396">Initiation factor</keyword>
<keyword evidence="6 8" id="KW-0648">Protein biosynthesis</keyword>
<proteinExistence type="inferred from homology"/>
<comment type="subcellular location">
    <subcellularLocation>
        <location evidence="1 8 9">Cytoplasm</location>
    </subcellularLocation>
</comment>
<feature type="compositionally biased region" description="Basic and acidic residues" evidence="10">
    <location>
        <begin position="1"/>
        <end position="12"/>
    </location>
</feature>
<evidence type="ECO:0000259" key="11">
    <source>
        <dbReference type="PROSITE" id="PS50102"/>
    </source>
</evidence>
<dbReference type="Proteomes" id="UP001642540">
    <property type="component" value="Unassembled WGS sequence"/>
</dbReference>
<evidence type="ECO:0000256" key="2">
    <source>
        <dbReference type="ARBA" id="ARBA00022490"/>
    </source>
</evidence>
<protein>
    <recommendedName>
        <fullName evidence="8 9">Eukaryotic translation initiation factor 3 subunit B</fullName>
        <shortName evidence="8 9">eIF3b</shortName>
    </recommendedName>
    <alternativeName>
        <fullName evidence="8">Eukaryotic translation initiation factor 3 subunit 9</fullName>
    </alternativeName>
</protein>
<accession>A0ABP1PSX1</accession>
<dbReference type="InterPro" id="IPR011400">
    <property type="entry name" value="EIF3B"/>
</dbReference>
<dbReference type="CDD" id="cd12278">
    <property type="entry name" value="RRM_eIF3B"/>
    <property type="match status" value="1"/>
</dbReference>
<keyword evidence="4" id="KW-0853">WD repeat</keyword>
<feature type="compositionally biased region" description="Acidic residues" evidence="10">
    <location>
        <begin position="22"/>
        <end position="35"/>
    </location>
</feature>
<feature type="region of interest" description="Disordered" evidence="10">
    <location>
        <begin position="1"/>
        <end position="35"/>
    </location>
</feature>
<evidence type="ECO:0000256" key="8">
    <source>
        <dbReference type="HAMAP-Rule" id="MF_03001"/>
    </source>
</evidence>
<dbReference type="InterPro" id="IPR015943">
    <property type="entry name" value="WD40/YVTN_repeat-like_dom_sf"/>
</dbReference>
<reference evidence="12 13" key="1">
    <citation type="submission" date="2024-08" db="EMBL/GenBank/DDBJ databases">
        <authorList>
            <person name="Cucini C."/>
            <person name="Frati F."/>
        </authorList>
    </citation>
    <scope>NUCLEOTIDE SEQUENCE [LARGE SCALE GENOMIC DNA]</scope>
</reference>
<keyword evidence="2 8" id="KW-0963">Cytoplasm</keyword>
<dbReference type="EMBL" id="CAXLJM020000007">
    <property type="protein sequence ID" value="CAL8074205.1"/>
    <property type="molecule type" value="Genomic_DNA"/>
</dbReference>
<organism evidence="12 13">
    <name type="scientific">Orchesella dallaii</name>
    <dbReference type="NCBI Taxonomy" id="48710"/>
    <lineage>
        <taxon>Eukaryota</taxon>
        <taxon>Metazoa</taxon>
        <taxon>Ecdysozoa</taxon>
        <taxon>Arthropoda</taxon>
        <taxon>Hexapoda</taxon>
        <taxon>Collembola</taxon>
        <taxon>Entomobryomorpha</taxon>
        <taxon>Entomobryoidea</taxon>
        <taxon>Orchesellidae</taxon>
        <taxon>Orchesellinae</taxon>
        <taxon>Orchesella</taxon>
    </lineage>
</organism>
<dbReference type="InterPro" id="IPR035979">
    <property type="entry name" value="RBD_domain_sf"/>
</dbReference>
<dbReference type="Gene3D" id="2.130.10.10">
    <property type="entry name" value="YVTN repeat-like/Quinoprotein amine dehydrogenase"/>
    <property type="match status" value="1"/>
</dbReference>
<evidence type="ECO:0000313" key="12">
    <source>
        <dbReference type="EMBL" id="CAL8074205.1"/>
    </source>
</evidence>
<evidence type="ECO:0000256" key="5">
    <source>
        <dbReference type="ARBA" id="ARBA00022884"/>
    </source>
</evidence>
<comment type="function">
    <text evidence="8">RNA-binding component of the eukaryotic translation initiation factor 3 (eIF-3) complex, which is involved in protein synthesis of a specialized repertoire of mRNAs and, together with other initiation factors, stimulates binding of mRNA and methionyl-tRNAi to the 40S ribosome. The eIF-3 complex specifically targets and initiates translation of a subset of mRNAs involved in cell proliferation.</text>
</comment>
<evidence type="ECO:0000256" key="1">
    <source>
        <dbReference type="ARBA" id="ARBA00004496"/>
    </source>
</evidence>
<dbReference type="InterPro" id="IPR012677">
    <property type="entry name" value="Nucleotide-bd_a/b_plait_sf"/>
</dbReference>
<dbReference type="InterPro" id="IPR034363">
    <property type="entry name" value="eIF3B_RRM"/>
</dbReference>
<evidence type="ECO:0000256" key="7">
    <source>
        <dbReference type="ARBA" id="ARBA00047068"/>
    </source>
</evidence>
<evidence type="ECO:0000256" key="3">
    <source>
        <dbReference type="ARBA" id="ARBA00022540"/>
    </source>
</evidence>
<feature type="region of interest" description="Disordered" evidence="10">
    <location>
        <begin position="670"/>
        <end position="693"/>
    </location>
</feature>
<gene>
    <name evidence="12" type="ORF">ODALV1_LOCUS2825</name>
</gene>
<dbReference type="PIRSF" id="PIRSF036424">
    <property type="entry name" value="eIF3b"/>
    <property type="match status" value="1"/>
</dbReference>
<dbReference type="InterPro" id="IPR013979">
    <property type="entry name" value="TIF_beta_prop-like"/>
</dbReference>